<protein>
    <recommendedName>
        <fullName evidence="3">F-box domain-containing protein</fullName>
    </recommendedName>
</protein>
<sequence length="419" mass="46492">MALCCKTVYDMSIPALCSSVVLRTPLQLNAFCEFMTLHPLCIPYVHHLRLRTSLTMQWMKGPMATLVAISFGADLLADVLARADNLTTLAIEHADRVLNESLELIAALRSRPRLLNLTLTHAGPRALDLVSGLRTVQRLDLHRQPQVDVRAPPVRASAYLAPIAPTLRTLVLSTPTHSDEREFDGVLCPALSELQLTTRSAVLERWFAPFPAVRRLTIRADWSVVDAFPAAWSSLPWTILDRLVGNIQGLCSLGIACEVRFIGIDPPPVTGGHPDPFGDPAYEAMFMELLSRTRPTALALGYSSLRASSNTRVFALLADTQHQLRFLDVSVLSRDWLELMASLDKAPAEQPVKDHSWLLRFVAKEVAAAKYIEMSCPPARISRGWYRITRKGADPPLLETLSEAHGLALRKQWTYPSTP</sequence>
<keyword evidence="2" id="KW-1185">Reference proteome</keyword>
<name>R7S0K0_PUNST</name>
<dbReference type="Proteomes" id="UP000054196">
    <property type="component" value="Unassembled WGS sequence"/>
</dbReference>
<organism evidence="1 2">
    <name type="scientific">Punctularia strigosozonata (strain HHB-11173)</name>
    <name type="common">White-rot fungus</name>
    <dbReference type="NCBI Taxonomy" id="741275"/>
    <lineage>
        <taxon>Eukaryota</taxon>
        <taxon>Fungi</taxon>
        <taxon>Dikarya</taxon>
        <taxon>Basidiomycota</taxon>
        <taxon>Agaricomycotina</taxon>
        <taxon>Agaricomycetes</taxon>
        <taxon>Corticiales</taxon>
        <taxon>Punctulariaceae</taxon>
        <taxon>Punctularia</taxon>
    </lineage>
</organism>
<evidence type="ECO:0000313" key="2">
    <source>
        <dbReference type="Proteomes" id="UP000054196"/>
    </source>
</evidence>
<dbReference type="RefSeq" id="XP_007388714.1">
    <property type="nucleotide sequence ID" value="XM_007388652.1"/>
</dbReference>
<evidence type="ECO:0008006" key="3">
    <source>
        <dbReference type="Google" id="ProtNLM"/>
    </source>
</evidence>
<dbReference type="SUPFAM" id="SSF52047">
    <property type="entry name" value="RNI-like"/>
    <property type="match status" value="1"/>
</dbReference>
<proteinExistence type="predicted"/>
<dbReference type="EMBL" id="JH687557">
    <property type="protein sequence ID" value="EIN03925.1"/>
    <property type="molecule type" value="Genomic_DNA"/>
</dbReference>
<reference evidence="2" key="1">
    <citation type="journal article" date="2012" name="Science">
        <title>The Paleozoic origin of enzymatic lignin decomposition reconstructed from 31 fungal genomes.</title>
        <authorList>
            <person name="Floudas D."/>
            <person name="Binder M."/>
            <person name="Riley R."/>
            <person name="Barry K."/>
            <person name="Blanchette R.A."/>
            <person name="Henrissat B."/>
            <person name="Martinez A.T."/>
            <person name="Otillar R."/>
            <person name="Spatafora J.W."/>
            <person name="Yadav J.S."/>
            <person name="Aerts A."/>
            <person name="Benoit I."/>
            <person name="Boyd A."/>
            <person name="Carlson A."/>
            <person name="Copeland A."/>
            <person name="Coutinho P.M."/>
            <person name="de Vries R.P."/>
            <person name="Ferreira P."/>
            <person name="Findley K."/>
            <person name="Foster B."/>
            <person name="Gaskell J."/>
            <person name="Glotzer D."/>
            <person name="Gorecki P."/>
            <person name="Heitman J."/>
            <person name="Hesse C."/>
            <person name="Hori C."/>
            <person name="Igarashi K."/>
            <person name="Jurgens J.A."/>
            <person name="Kallen N."/>
            <person name="Kersten P."/>
            <person name="Kohler A."/>
            <person name="Kuees U."/>
            <person name="Kumar T.K.A."/>
            <person name="Kuo A."/>
            <person name="LaButti K."/>
            <person name="Larrondo L.F."/>
            <person name="Lindquist E."/>
            <person name="Ling A."/>
            <person name="Lombard V."/>
            <person name="Lucas S."/>
            <person name="Lundell T."/>
            <person name="Martin R."/>
            <person name="McLaughlin D.J."/>
            <person name="Morgenstern I."/>
            <person name="Morin E."/>
            <person name="Murat C."/>
            <person name="Nagy L.G."/>
            <person name="Nolan M."/>
            <person name="Ohm R.A."/>
            <person name="Patyshakuliyeva A."/>
            <person name="Rokas A."/>
            <person name="Ruiz-Duenas F.J."/>
            <person name="Sabat G."/>
            <person name="Salamov A."/>
            <person name="Samejima M."/>
            <person name="Schmutz J."/>
            <person name="Slot J.C."/>
            <person name="St John F."/>
            <person name="Stenlid J."/>
            <person name="Sun H."/>
            <person name="Sun S."/>
            <person name="Syed K."/>
            <person name="Tsang A."/>
            <person name="Wiebenga A."/>
            <person name="Young D."/>
            <person name="Pisabarro A."/>
            <person name="Eastwood D.C."/>
            <person name="Martin F."/>
            <person name="Cullen D."/>
            <person name="Grigoriev I.V."/>
            <person name="Hibbett D.S."/>
        </authorList>
    </citation>
    <scope>NUCLEOTIDE SEQUENCE [LARGE SCALE GENOMIC DNA]</scope>
    <source>
        <strain evidence="2">HHB-11173 SS5</strain>
    </source>
</reference>
<dbReference type="KEGG" id="psq:PUNSTDRAFT_146706"/>
<accession>R7S0K0</accession>
<dbReference type="GeneID" id="18881698"/>
<dbReference type="AlphaFoldDB" id="R7S0K0"/>
<dbReference type="HOGENOM" id="CLU_655768_0_0_1"/>
<evidence type="ECO:0000313" key="1">
    <source>
        <dbReference type="EMBL" id="EIN03925.1"/>
    </source>
</evidence>
<gene>
    <name evidence="1" type="ORF">PUNSTDRAFT_146706</name>
</gene>